<feature type="transmembrane region" description="Helical" evidence="12">
    <location>
        <begin position="288"/>
        <end position="311"/>
    </location>
</feature>
<keyword evidence="3 12" id="KW-0132">Cell division</keyword>
<dbReference type="GO" id="GO:0071555">
    <property type="term" value="P:cell wall organization"/>
    <property type="evidence" value="ECO:0007669"/>
    <property type="project" value="UniProtKB-KW"/>
</dbReference>
<dbReference type="GO" id="GO:0005886">
    <property type="term" value="C:plasma membrane"/>
    <property type="evidence" value="ECO:0007669"/>
    <property type="project" value="UniProtKB-SubCell"/>
</dbReference>
<keyword evidence="16" id="KW-1185">Reference proteome</keyword>
<feature type="transmembrane region" description="Helical" evidence="12">
    <location>
        <begin position="72"/>
        <end position="90"/>
    </location>
</feature>
<dbReference type="InterPro" id="IPR000715">
    <property type="entry name" value="Glycosyl_transferase_4"/>
</dbReference>
<evidence type="ECO:0000256" key="14">
    <source>
        <dbReference type="PIRSR" id="PIRSR600715-1"/>
    </source>
</evidence>
<keyword evidence="8 12" id="KW-1133">Transmembrane helix</keyword>
<name>A0A1Y4DKM4_9BACT</name>
<feature type="binding site" evidence="14">
    <location>
        <position position="192"/>
    </location>
    <ligand>
        <name>Mg(2+)</name>
        <dbReference type="ChEBI" id="CHEBI:18420"/>
    </ligand>
</feature>
<feature type="transmembrane region" description="Helical" evidence="12">
    <location>
        <begin position="12"/>
        <end position="39"/>
    </location>
</feature>
<comment type="function">
    <text evidence="12">Catalyzes the initial step of the lipid cycle reactions in the biosynthesis of the cell wall peptidoglycan: transfers peptidoglycan precursor phospho-MurNAc-pentapeptide from UDP-MurNAc-pentapeptide onto the lipid carrier undecaprenyl phosphate, yielding undecaprenyl-pyrophosphoryl-MurNAc-pentapeptide, known as lipid I.</text>
</comment>
<keyword evidence="7 12" id="KW-0573">Peptidoglycan synthesis</keyword>
<dbReference type="GO" id="GO:0051992">
    <property type="term" value="F:UDP-N-acetylmuramoyl-L-alanyl-D-glutamyl-meso-2,6-diaminopimelyl-D-alanyl-D-alanine:undecaprenyl-phosphate transferase activity"/>
    <property type="evidence" value="ECO:0007669"/>
    <property type="project" value="RHEA"/>
</dbReference>
<dbReference type="RefSeq" id="WP_087287827.1">
    <property type="nucleotide sequence ID" value="NZ_NFJD01000002.1"/>
</dbReference>
<evidence type="ECO:0000313" key="16">
    <source>
        <dbReference type="Proteomes" id="UP000196368"/>
    </source>
</evidence>
<dbReference type="Pfam" id="PF10555">
    <property type="entry name" value="MraY_sig1"/>
    <property type="match status" value="1"/>
</dbReference>
<keyword evidence="6 12" id="KW-0133">Cell shape</keyword>
<dbReference type="EC" id="2.7.8.13" evidence="12 13"/>
<keyword evidence="11 12" id="KW-0961">Cell wall biogenesis/degradation</keyword>
<feature type="transmembrane region" description="Helical" evidence="12">
    <location>
        <begin position="339"/>
        <end position="358"/>
    </location>
</feature>
<evidence type="ECO:0000313" key="15">
    <source>
        <dbReference type="EMBL" id="OUO56850.1"/>
    </source>
</evidence>
<dbReference type="NCBIfam" id="TIGR00445">
    <property type="entry name" value="mraY"/>
    <property type="match status" value="1"/>
</dbReference>
<feature type="transmembrane region" description="Helical" evidence="12">
    <location>
        <begin position="133"/>
        <end position="149"/>
    </location>
</feature>
<dbReference type="GO" id="GO:0008360">
    <property type="term" value="P:regulation of cell shape"/>
    <property type="evidence" value="ECO:0007669"/>
    <property type="project" value="UniProtKB-KW"/>
</dbReference>
<dbReference type="UniPathway" id="UPA00219"/>
<dbReference type="EMBL" id="NFJD01000002">
    <property type="protein sequence ID" value="OUO56850.1"/>
    <property type="molecule type" value="Genomic_DNA"/>
</dbReference>
<protein>
    <recommendedName>
        <fullName evidence="12 13">Phospho-N-acetylmuramoyl-pentapeptide-transferase</fullName>
        <ecNumber evidence="12 13">2.7.8.13</ecNumber>
    </recommendedName>
    <alternativeName>
        <fullName evidence="12">UDP-MurNAc-pentapeptide phosphotransferase</fullName>
    </alternativeName>
</protein>
<dbReference type="Pfam" id="PF00953">
    <property type="entry name" value="Glycos_transf_4"/>
    <property type="match status" value="1"/>
</dbReference>
<keyword evidence="12 14" id="KW-0460">Magnesium</keyword>
<feature type="transmembrane region" description="Helical" evidence="12">
    <location>
        <begin position="96"/>
        <end position="113"/>
    </location>
</feature>
<comment type="cofactor">
    <cofactor evidence="12 14">
        <name>Mg(2+)</name>
        <dbReference type="ChEBI" id="CHEBI:18420"/>
    </cofactor>
</comment>
<dbReference type="AlphaFoldDB" id="A0A1Y4DKM4"/>
<dbReference type="Proteomes" id="UP000196368">
    <property type="component" value="Unassembled WGS sequence"/>
</dbReference>
<evidence type="ECO:0000256" key="1">
    <source>
        <dbReference type="ARBA" id="ARBA00004141"/>
    </source>
</evidence>
<organism evidence="15 16">
    <name type="scientific">Candidatus Avelusimicrobium gallicola</name>
    <dbReference type="NCBI Taxonomy" id="2562704"/>
    <lineage>
        <taxon>Bacteria</taxon>
        <taxon>Pseudomonadati</taxon>
        <taxon>Elusimicrobiota</taxon>
        <taxon>Elusimicrobia</taxon>
        <taxon>Elusimicrobiales</taxon>
        <taxon>Elusimicrobiaceae</taxon>
        <taxon>Candidatus Avelusimicrobium</taxon>
    </lineage>
</organism>
<dbReference type="PROSITE" id="PS01348">
    <property type="entry name" value="MRAY_2"/>
    <property type="match status" value="1"/>
</dbReference>
<keyword evidence="4 12" id="KW-0808">Transferase</keyword>
<dbReference type="CDD" id="cd06852">
    <property type="entry name" value="GT_MraY"/>
    <property type="match status" value="1"/>
</dbReference>
<comment type="caution">
    <text evidence="15">The sequence shown here is derived from an EMBL/GenBank/DDBJ whole genome shotgun (WGS) entry which is preliminary data.</text>
</comment>
<evidence type="ECO:0000256" key="10">
    <source>
        <dbReference type="ARBA" id="ARBA00023306"/>
    </source>
</evidence>
<evidence type="ECO:0000256" key="6">
    <source>
        <dbReference type="ARBA" id="ARBA00022960"/>
    </source>
</evidence>
<evidence type="ECO:0000256" key="8">
    <source>
        <dbReference type="ARBA" id="ARBA00022989"/>
    </source>
</evidence>
<dbReference type="OrthoDB" id="9805475at2"/>
<comment type="similarity">
    <text evidence="2 12">Belongs to the glycosyltransferase 4 family. MraY subfamily.</text>
</comment>
<evidence type="ECO:0000256" key="11">
    <source>
        <dbReference type="ARBA" id="ARBA00023316"/>
    </source>
</evidence>
<reference evidence="16" key="1">
    <citation type="submission" date="2017-04" db="EMBL/GenBank/DDBJ databases">
        <title>Function of individual gut microbiota members based on whole genome sequencing of pure cultures obtained from chicken caecum.</title>
        <authorList>
            <person name="Medvecky M."/>
            <person name="Cejkova D."/>
            <person name="Polansky O."/>
            <person name="Karasova D."/>
            <person name="Kubasova T."/>
            <person name="Cizek A."/>
            <person name="Rychlik I."/>
        </authorList>
    </citation>
    <scope>NUCLEOTIDE SEQUENCE [LARGE SCALE GENOMIC DNA]</scope>
    <source>
        <strain evidence="16">An273</strain>
    </source>
</reference>
<comment type="pathway">
    <text evidence="12">Cell wall biogenesis; peptidoglycan biosynthesis.</text>
</comment>
<keyword evidence="12 14" id="KW-0479">Metal-binding</keyword>
<evidence type="ECO:0000256" key="3">
    <source>
        <dbReference type="ARBA" id="ARBA00022618"/>
    </source>
</evidence>
<evidence type="ECO:0000256" key="4">
    <source>
        <dbReference type="ARBA" id="ARBA00022679"/>
    </source>
</evidence>
<sequence>MLYYLSLFTGDISFLNIFSYITFRTGAAIVTSFLLTLLIGPKVVAKLRSYKIQQIEREYGPASHLSKSGTPTMGGILIFLSLVVSVLLWARWDSNYIWLLLFTTVTLGIAGVMDDYTKLVKKNPEGMKSSIKLAIQLFTAVVVVGYLALNPPNGNYTTSLIIPYMSKMFVDLSVFYFAFAMLVIVGSSNATNLTDGLDGLASGCMVFTAATYAIFAYLAGNVNFADYLKIIYVPGAGEITVFMGALIGACLGFLWFNAYPAQVFMGDTSSLFLGGVIGTAALCVKQELLLPIAGGIFVLETLSVMLQMGYFKLTHGKRLFKMAPIHHHFELLGVPEPKVIVRFWIVGAMLMLLALASLKIR</sequence>
<feature type="transmembrane region" description="Helical" evidence="12">
    <location>
        <begin position="197"/>
        <end position="219"/>
    </location>
</feature>
<keyword evidence="5 12" id="KW-0812">Transmembrane</keyword>
<dbReference type="PROSITE" id="PS01347">
    <property type="entry name" value="MRAY_1"/>
    <property type="match status" value="1"/>
</dbReference>
<accession>A0A1Y4DKM4</accession>
<evidence type="ECO:0000256" key="12">
    <source>
        <dbReference type="HAMAP-Rule" id="MF_00038"/>
    </source>
</evidence>
<dbReference type="InterPro" id="IPR018480">
    <property type="entry name" value="PNAcMuramoyl-5peptid_Trfase_CS"/>
</dbReference>
<feature type="transmembrane region" description="Helical" evidence="12">
    <location>
        <begin position="231"/>
        <end position="256"/>
    </location>
</feature>
<evidence type="ECO:0000256" key="7">
    <source>
        <dbReference type="ARBA" id="ARBA00022984"/>
    </source>
</evidence>
<proteinExistence type="inferred from homology"/>
<feature type="transmembrane region" description="Helical" evidence="12">
    <location>
        <begin position="263"/>
        <end position="282"/>
    </location>
</feature>
<dbReference type="PANTHER" id="PTHR22926">
    <property type="entry name" value="PHOSPHO-N-ACETYLMURAMOYL-PENTAPEPTIDE-TRANSFERASE"/>
    <property type="match status" value="1"/>
</dbReference>
<dbReference type="GO" id="GO:0046872">
    <property type="term" value="F:metal ion binding"/>
    <property type="evidence" value="ECO:0007669"/>
    <property type="project" value="UniProtKB-KW"/>
</dbReference>
<evidence type="ECO:0000256" key="13">
    <source>
        <dbReference type="NCBIfam" id="TIGR00445"/>
    </source>
</evidence>
<dbReference type="HAMAP" id="MF_00038">
    <property type="entry name" value="MraY"/>
    <property type="match status" value="1"/>
</dbReference>
<comment type="subcellular location">
    <subcellularLocation>
        <location evidence="12">Cell membrane</location>
        <topology evidence="12">Multi-pass membrane protein</topology>
    </subcellularLocation>
    <subcellularLocation>
        <location evidence="1">Membrane</location>
        <topology evidence="1">Multi-pass membrane protein</topology>
    </subcellularLocation>
</comment>
<feature type="transmembrane region" description="Helical" evidence="12">
    <location>
        <begin position="161"/>
        <end position="185"/>
    </location>
</feature>
<evidence type="ECO:0000256" key="2">
    <source>
        <dbReference type="ARBA" id="ARBA00005583"/>
    </source>
</evidence>
<keyword evidence="12" id="KW-1003">Cell membrane</keyword>
<feature type="binding site" evidence="14">
    <location>
        <position position="267"/>
    </location>
    <ligand>
        <name>Mg(2+)</name>
        <dbReference type="ChEBI" id="CHEBI:18420"/>
    </ligand>
</feature>
<dbReference type="InterPro" id="IPR003524">
    <property type="entry name" value="PNAcMuramoyl-5peptid_Trfase"/>
</dbReference>
<dbReference type="GO" id="GO:0009252">
    <property type="term" value="P:peptidoglycan biosynthetic process"/>
    <property type="evidence" value="ECO:0007669"/>
    <property type="project" value="UniProtKB-UniRule"/>
</dbReference>
<dbReference type="GO" id="GO:0051301">
    <property type="term" value="P:cell division"/>
    <property type="evidence" value="ECO:0007669"/>
    <property type="project" value="UniProtKB-KW"/>
</dbReference>
<dbReference type="PANTHER" id="PTHR22926:SF5">
    <property type="entry name" value="PHOSPHO-N-ACETYLMURAMOYL-PENTAPEPTIDE-TRANSFERASE HOMOLOG"/>
    <property type="match status" value="1"/>
</dbReference>
<evidence type="ECO:0000256" key="9">
    <source>
        <dbReference type="ARBA" id="ARBA00023136"/>
    </source>
</evidence>
<dbReference type="GO" id="GO:0008963">
    <property type="term" value="F:phospho-N-acetylmuramoyl-pentapeptide-transferase activity"/>
    <property type="evidence" value="ECO:0007669"/>
    <property type="project" value="UniProtKB-UniRule"/>
</dbReference>
<keyword evidence="10 12" id="KW-0131">Cell cycle</keyword>
<keyword evidence="9 12" id="KW-0472">Membrane</keyword>
<evidence type="ECO:0000256" key="5">
    <source>
        <dbReference type="ARBA" id="ARBA00022692"/>
    </source>
</evidence>
<comment type="catalytic activity">
    <reaction evidence="12">
        <text>UDP-N-acetyl-alpha-D-muramoyl-L-alanyl-gamma-D-glutamyl-meso-2,6-diaminopimeloyl-D-alanyl-D-alanine + di-trans,octa-cis-undecaprenyl phosphate = di-trans,octa-cis-undecaprenyl diphospho-N-acetyl-alpha-D-muramoyl-L-alanyl-D-glutamyl-meso-2,6-diaminopimeloyl-D-alanyl-D-alanine + UMP</text>
        <dbReference type="Rhea" id="RHEA:28386"/>
        <dbReference type="ChEBI" id="CHEBI:57865"/>
        <dbReference type="ChEBI" id="CHEBI:60392"/>
        <dbReference type="ChEBI" id="CHEBI:61386"/>
        <dbReference type="ChEBI" id="CHEBI:61387"/>
        <dbReference type="EC" id="2.7.8.13"/>
    </reaction>
</comment>
<gene>
    <name evidence="12" type="primary">mraY</name>
    <name evidence="15" type="ORF">B5F75_03115</name>
</gene>